<evidence type="ECO:0000256" key="9">
    <source>
        <dbReference type="ARBA" id="ARBA00023136"/>
    </source>
</evidence>
<feature type="transmembrane region" description="Helical" evidence="10">
    <location>
        <begin position="145"/>
        <end position="164"/>
    </location>
</feature>
<dbReference type="SMART" id="SM00382">
    <property type="entry name" value="AAA"/>
    <property type="match status" value="1"/>
</dbReference>
<dbReference type="PROSITE" id="PS50893">
    <property type="entry name" value="ABC_TRANSPORTER_2"/>
    <property type="match status" value="1"/>
</dbReference>
<dbReference type="InterPro" id="IPR003439">
    <property type="entry name" value="ABC_transporter-like_ATP-bd"/>
</dbReference>
<evidence type="ECO:0000256" key="8">
    <source>
        <dbReference type="ARBA" id="ARBA00022989"/>
    </source>
</evidence>
<dbReference type="InterPro" id="IPR001851">
    <property type="entry name" value="ABC_transp_permease"/>
</dbReference>
<dbReference type="Pfam" id="PF02653">
    <property type="entry name" value="BPD_transp_2"/>
    <property type="match status" value="1"/>
</dbReference>
<keyword evidence="3" id="KW-0813">Transport</keyword>
<protein>
    <submittedName>
        <fullName evidence="12">ATP-binding cassette domain-containing protein</fullName>
    </submittedName>
</protein>
<dbReference type="GO" id="GO:0005886">
    <property type="term" value="C:plasma membrane"/>
    <property type="evidence" value="ECO:0007669"/>
    <property type="project" value="UniProtKB-SubCell"/>
</dbReference>
<proteinExistence type="predicted"/>
<gene>
    <name evidence="12" type="ORF">IAB73_09865</name>
</gene>
<organism evidence="12 13">
    <name type="scientific">Candidatus Onthenecus intestinigallinarum</name>
    <dbReference type="NCBI Taxonomy" id="2840875"/>
    <lineage>
        <taxon>Bacteria</taxon>
        <taxon>Bacillati</taxon>
        <taxon>Bacillota</taxon>
        <taxon>Clostridia</taxon>
        <taxon>Eubacteriales</taxon>
        <taxon>Candidatus Onthenecus</taxon>
    </lineage>
</organism>
<evidence type="ECO:0000256" key="1">
    <source>
        <dbReference type="ARBA" id="ARBA00004202"/>
    </source>
</evidence>
<dbReference type="GO" id="GO:0022857">
    <property type="term" value="F:transmembrane transporter activity"/>
    <property type="evidence" value="ECO:0007669"/>
    <property type="project" value="InterPro"/>
</dbReference>
<dbReference type="PROSITE" id="PS00211">
    <property type="entry name" value="ABC_TRANSPORTER_1"/>
    <property type="match status" value="1"/>
</dbReference>
<keyword evidence="5 10" id="KW-0812">Transmembrane</keyword>
<feature type="transmembrane region" description="Helical" evidence="10">
    <location>
        <begin position="191"/>
        <end position="211"/>
    </location>
</feature>
<evidence type="ECO:0000256" key="7">
    <source>
        <dbReference type="ARBA" id="ARBA00022840"/>
    </source>
</evidence>
<dbReference type="InterPro" id="IPR017871">
    <property type="entry name" value="ABC_transporter-like_CS"/>
</dbReference>
<feature type="transmembrane region" description="Helical" evidence="10">
    <location>
        <begin position="250"/>
        <end position="271"/>
    </location>
</feature>
<dbReference type="PANTHER" id="PTHR42788:SF7">
    <property type="entry name" value="NITRATE ABC TRANSPORTER ATP-BINDING PROTEIN"/>
    <property type="match status" value="1"/>
</dbReference>
<dbReference type="EMBL" id="DVFJ01000036">
    <property type="protein sequence ID" value="HIQ72495.1"/>
    <property type="molecule type" value="Genomic_DNA"/>
</dbReference>
<keyword evidence="6" id="KW-0547">Nucleotide-binding</keyword>
<dbReference type="CDD" id="cd06574">
    <property type="entry name" value="TM_PBP1_branched-chain-AA_like"/>
    <property type="match status" value="1"/>
</dbReference>
<evidence type="ECO:0000259" key="11">
    <source>
        <dbReference type="PROSITE" id="PS50893"/>
    </source>
</evidence>
<dbReference type="Gene3D" id="3.40.50.300">
    <property type="entry name" value="P-loop containing nucleotide triphosphate hydrolases"/>
    <property type="match status" value="1"/>
</dbReference>
<comment type="caution">
    <text evidence="12">The sequence shown here is derived from an EMBL/GenBank/DDBJ whole genome shotgun (WGS) entry which is preliminary data.</text>
</comment>
<reference evidence="12" key="1">
    <citation type="submission" date="2020-10" db="EMBL/GenBank/DDBJ databases">
        <authorList>
            <person name="Gilroy R."/>
        </authorList>
    </citation>
    <scope>NUCLEOTIDE SEQUENCE</scope>
    <source>
        <strain evidence="12">ChiSxjej2B14-6234</strain>
    </source>
</reference>
<feature type="transmembrane region" description="Helical" evidence="10">
    <location>
        <begin position="51"/>
        <end position="77"/>
    </location>
</feature>
<evidence type="ECO:0000256" key="10">
    <source>
        <dbReference type="SAM" id="Phobius"/>
    </source>
</evidence>
<comment type="subcellular location">
    <subcellularLocation>
        <location evidence="2">Cell membrane</location>
        <topology evidence="2">Multi-pass membrane protein</topology>
    </subcellularLocation>
    <subcellularLocation>
        <location evidence="1">Cell membrane</location>
        <topology evidence="1">Peripheral membrane protein</topology>
    </subcellularLocation>
</comment>
<keyword evidence="4" id="KW-1003">Cell membrane</keyword>
<evidence type="ECO:0000313" key="13">
    <source>
        <dbReference type="Proteomes" id="UP000886887"/>
    </source>
</evidence>
<evidence type="ECO:0000256" key="5">
    <source>
        <dbReference type="ARBA" id="ARBA00022692"/>
    </source>
</evidence>
<feature type="transmembrane region" description="Helical" evidence="10">
    <location>
        <begin position="12"/>
        <end position="31"/>
    </location>
</feature>
<evidence type="ECO:0000256" key="3">
    <source>
        <dbReference type="ARBA" id="ARBA00022448"/>
    </source>
</evidence>
<dbReference type="AlphaFoldDB" id="A0A9D0ZDB0"/>
<reference evidence="12" key="2">
    <citation type="journal article" date="2021" name="PeerJ">
        <title>Extensive microbial diversity within the chicken gut microbiome revealed by metagenomics and culture.</title>
        <authorList>
            <person name="Gilroy R."/>
            <person name="Ravi A."/>
            <person name="Getino M."/>
            <person name="Pursley I."/>
            <person name="Horton D.L."/>
            <person name="Alikhan N.F."/>
            <person name="Baker D."/>
            <person name="Gharbi K."/>
            <person name="Hall N."/>
            <person name="Watson M."/>
            <person name="Adriaenssens E.M."/>
            <person name="Foster-Nyarko E."/>
            <person name="Jarju S."/>
            <person name="Secka A."/>
            <person name="Antonio M."/>
            <person name="Oren A."/>
            <person name="Chaudhuri R.R."/>
            <person name="La Ragione R."/>
            <person name="Hildebrand F."/>
            <person name="Pallen M.J."/>
        </authorList>
    </citation>
    <scope>NUCLEOTIDE SEQUENCE</scope>
    <source>
        <strain evidence="12">ChiSxjej2B14-6234</strain>
    </source>
</reference>
<dbReference type="InterPro" id="IPR050166">
    <property type="entry name" value="ABC_transporter_ATP-bind"/>
</dbReference>
<evidence type="ECO:0000256" key="2">
    <source>
        <dbReference type="ARBA" id="ARBA00004651"/>
    </source>
</evidence>
<evidence type="ECO:0000313" key="12">
    <source>
        <dbReference type="EMBL" id="HIQ72495.1"/>
    </source>
</evidence>
<keyword evidence="8 10" id="KW-1133">Transmembrane helix</keyword>
<accession>A0A9D0ZDB0</accession>
<evidence type="ECO:0000256" key="6">
    <source>
        <dbReference type="ARBA" id="ARBA00022741"/>
    </source>
</evidence>
<keyword evidence="9 10" id="KW-0472">Membrane</keyword>
<dbReference type="InterPro" id="IPR003593">
    <property type="entry name" value="AAA+_ATPase"/>
</dbReference>
<dbReference type="Pfam" id="PF00005">
    <property type="entry name" value="ABC_tran"/>
    <property type="match status" value="1"/>
</dbReference>
<dbReference type="Proteomes" id="UP000886887">
    <property type="component" value="Unassembled WGS sequence"/>
</dbReference>
<feature type="transmembrane region" description="Helical" evidence="10">
    <location>
        <begin position="223"/>
        <end position="241"/>
    </location>
</feature>
<dbReference type="GO" id="GO:0005524">
    <property type="term" value="F:ATP binding"/>
    <property type="evidence" value="ECO:0007669"/>
    <property type="project" value="UniProtKB-KW"/>
</dbReference>
<feature type="domain" description="ABC transporter" evidence="11">
    <location>
        <begin position="341"/>
        <end position="588"/>
    </location>
</feature>
<sequence>MFLARLWQSMPSAVSLGFLWGVMTLGVYLTYRILDFADLTVDGSFALGGAVLARLATIGMDPFLATLLSFCAGMLAGACTGLMHTKLKIPGLLASILTQIGLYSINLHIMGKANISLNTFVAGKRTTLTMFSQFPSFGMSDKTVILVYGGIIVAIVIALLWWFLNTEIGIAVRSTGDNERMSRALGINTNAMKLLCLMLSNGLVGLSGALIAQNNAVATLDMGTGGIVFGLAAVIIGEVIFRRKSLLGKLIAVILGSIVYRIIQSVVLILNWPPEDFKLLSAVIIAIALALPTLSERLAPMLGKRADKAVKAAEEVPTSAAHSDAPDLVGAADGAQPASSLSISGVSKTFNAGTVNQKLALAGVDLQLDPGDFVTIIGGNGAGKSTLLNSVAGVYTVDGGRIAIGDNAVTRTPEYKRAAFIGRVFQDPMMGTAANMTIEENLSIALRRGKRRTLAPAIRKGERGQYREALKSLDLGLENRLKTRVGLLSGGQRQALTLLMASLTRPRLLLLDEHTAALDPKTARNVLSLTQRIVQKYGLTAMMVTHNMKDALQYGNRTIMMHEGKVILDIDSKTKERLHVEDLLVMFEHASGDALNNDRMLLS</sequence>
<feature type="transmembrane region" description="Helical" evidence="10">
    <location>
        <begin position="89"/>
        <end position="109"/>
    </location>
</feature>
<dbReference type="PANTHER" id="PTHR42788">
    <property type="entry name" value="TAURINE IMPORT ATP-BINDING PROTEIN-RELATED"/>
    <property type="match status" value="1"/>
</dbReference>
<keyword evidence="7 12" id="KW-0067">ATP-binding</keyword>
<dbReference type="SUPFAM" id="SSF52540">
    <property type="entry name" value="P-loop containing nucleoside triphosphate hydrolases"/>
    <property type="match status" value="1"/>
</dbReference>
<dbReference type="InterPro" id="IPR027417">
    <property type="entry name" value="P-loop_NTPase"/>
</dbReference>
<name>A0A9D0ZDB0_9FIRM</name>
<evidence type="ECO:0000256" key="4">
    <source>
        <dbReference type="ARBA" id="ARBA00022475"/>
    </source>
</evidence>
<dbReference type="GO" id="GO:0016887">
    <property type="term" value="F:ATP hydrolysis activity"/>
    <property type="evidence" value="ECO:0007669"/>
    <property type="project" value="InterPro"/>
</dbReference>